<evidence type="ECO:0000256" key="1">
    <source>
        <dbReference type="SAM" id="SignalP"/>
    </source>
</evidence>
<keyword evidence="4" id="KW-1185">Reference proteome</keyword>
<feature type="signal peptide" evidence="1">
    <location>
        <begin position="1"/>
        <end position="20"/>
    </location>
</feature>
<dbReference type="RefSeq" id="WP_109340595.1">
    <property type="nucleotide sequence ID" value="NZ_CP029347.1"/>
</dbReference>
<evidence type="ECO:0000313" key="3">
    <source>
        <dbReference type="EMBL" id="AWL13075.1"/>
    </source>
</evidence>
<dbReference type="Gene3D" id="3.40.190.10">
    <property type="entry name" value="Periplasmic binding protein-like II"/>
    <property type="match status" value="2"/>
</dbReference>
<dbReference type="AlphaFoldDB" id="A0A2S2E5Y6"/>
<dbReference type="SUPFAM" id="SSF53850">
    <property type="entry name" value="Periplasmic binding protein-like II"/>
    <property type="match status" value="1"/>
</dbReference>
<dbReference type="KEGG" id="salh:HMF8227_02623"/>
<dbReference type="InterPro" id="IPR001638">
    <property type="entry name" value="Solute-binding_3/MltF_N"/>
</dbReference>
<sequence length="283" mass="32405">MKLRRLALLLLALTTVSAAADVSIVTGEEPPFTYYNAQGELDGYLVQLTRALQERLGNQSDIEINPWARVYYRAAHDKDILAFSVVRTDEREDDFFWITPLSRNVHGVYQLTPPEKTFSRLEELQAEALIGVERSDFREQLLIEAGLDNIVSYTHWAQAVEALVLGRVERLFFSPAGIAHFCRARQLACGAMHSVYQHQTVTSYMAMPKHGVDARVAQRWQQAARVYKNSTHYRKMAQRWETIYQNQYGMKLHMDLTEGIINLWSQASTPLDRYQPPVGDAVQ</sequence>
<name>A0A2S2E5Y6_9ALTE</name>
<evidence type="ECO:0000313" key="4">
    <source>
        <dbReference type="Proteomes" id="UP000245728"/>
    </source>
</evidence>
<accession>A0A2S2E5Y6</accession>
<dbReference type="PANTHER" id="PTHR38834">
    <property type="entry name" value="PERIPLASMIC SUBSTRATE BINDING PROTEIN FAMILY 3"/>
    <property type="match status" value="1"/>
</dbReference>
<dbReference type="Proteomes" id="UP000245728">
    <property type="component" value="Chromosome"/>
</dbReference>
<feature type="chain" id="PRO_5015708671" description="Solute-binding protein family 3/N-terminal domain-containing protein" evidence="1">
    <location>
        <begin position="21"/>
        <end position="283"/>
    </location>
</feature>
<dbReference type="EMBL" id="CP029347">
    <property type="protein sequence ID" value="AWL13075.1"/>
    <property type="molecule type" value="Genomic_DNA"/>
</dbReference>
<gene>
    <name evidence="3" type="ORF">HMF8227_02623</name>
</gene>
<dbReference type="OrthoDB" id="8587856at2"/>
<evidence type="ECO:0000259" key="2">
    <source>
        <dbReference type="Pfam" id="PF00497"/>
    </source>
</evidence>
<proteinExistence type="predicted"/>
<feature type="domain" description="Solute-binding protein family 3/N-terminal" evidence="2">
    <location>
        <begin position="25"/>
        <end position="207"/>
    </location>
</feature>
<reference evidence="3 4" key="1">
    <citation type="submission" date="2018-05" db="EMBL/GenBank/DDBJ databases">
        <title>Salinimonas sp. HMF8227 Genome sequencing and assembly.</title>
        <authorList>
            <person name="Kang H."/>
            <person name="Kang J."/>
            <person name="Cha I."/>
            <person name="Kim H."/>
            <person name="Joh K."/>
        </authorList>
    </citation>
    <scope>NUCLEOTIDE SEQUENCE [LARGE SCALE GENOMIC DNA]</scope>
    <source>
        <strain evidence="3 4">HMF8227</strain>
    </source>
</reference>
<protein>
    <recommendedName>
        <fullName evidence="2">Solute-binding protein family 3/N-terminal domain-containing protein</fullName>
    </recommendedName>
</protein>
<organism evidence="3 4">
    <name type="scientific">Saliniradius amylolyticus</name>
    <dbReference type="NCBI Taxonomy" id="2183582"/>
    <lineage>
        <taxon>Bacteria</taxon>
        <taxon>Pseudomonadati</taxon>
        <taxon>Pseudomonadota</taxon>
        <taxon>Gammaproteobacteria</taxon>
        <taxon>Alteromonadales</taxon>
        <taxon>Alteromonadaceae</taxon>
        <taxon>Saliniradius</taxon>
    </lineage>
</organism>
<dbReference type="PANTHER" id="PTHR38834:SF3">
    <property type="entry name" value="SOLUTE-BINDING PROTEIN FAMILY 3_N-TERMINAL DOMAIN-CONTAINING PROTEIN"/>
    <property type="match status" value="1"/>
</dbReference>
<keyword evidence="1" id="KW-0732">Signal</keyword>
<dbReference type="Pfam" id="PF00497">
    <property type="entry name" value="SBP_bac_3"/>
    <property type="match status" value="1"/>
</dbReference>